<keyword evidence="2" id="KW-1133">Transmembrane helix</keyword>
<feature type="domain" description="Band 7" evidence="3">
    <location>
        <begin position="135"/>
        <end position="304"/>
    </location>
</feature>
<keyword evidence="2" id="KW-0812">Transmembrane</keyword>
<organism evidence="4 5">
    <name type="scientific">Streptomyces venezuelae</name>
    <dbReference type="NCBI Taxonomy" id="54571"/>
    <lineage>
        <taxon>Bacteria</taxon>
        <taxon>Bacillati</taxon>
        <taxon>Actinomycetota</taxon>
        <taxon>Actinomycetes</taxon>
        <taxon>Kitasatosporales</taxon>
        <taxon>Streptomycetaceae</taxon>
        <taxon>Streptomyces</taxon>
    </lineage>
</organism>
<gene>
    <name evidence="4" type="ORF">DEJ47_16780</name>
</gene>
<evidence type="ECO:0000259" key="3">
    <source>
        <dbReference type="Pfam" id="PF01145"/>
    </source>
</evidence>
<feature type="region of interest" description="Disordered" evidence="1">
    <location>
        <begin position="1"/>
        <end position="57"/>
    </location>
</feature>
<keyword evidence="2" id="KW-0472">Membrane</keyword>
<keyword evidence="5" id="KW-1185">Reference proteome</keyword>
<name>A0A5P2BM77_STRVZ</name>
<feature type="compositionally biased region" description="Low complexity" evidence="1">
    <location>
        <begin position="31"/>
        <end position="41"/>
    </location>
</feature>
<evidence type="ECO:0000256" key="2">
    <source>
        <dbReference type="SAM" id="Phobius"/>
    </source>
</evidence>
<dbReference type="SUPFAM" id="SSF117892">
    <property type="entry name" value="Band 7/SPFH domain"/>
    <property type="match status" value="1"/>
</dbReference>
<dbReference type="Proteomes" id="UP000323046">
    <property type="component" value="Chromosome"/>
</dbReference>
<dbReference type="InterPro" id="IPR036013">
    <property type="entry name" value="Band_7/SPFH_dom_sf"/>
</dbReference>
<evidence type="ECO:0000313" key="5">
    <source>
        <dbReference type="Proteomes" id="UP000323046"/>
    </source>
</evidence>
<feature type="transmembrane region" description="Helical" evidence="2">
    <location>
        <begin position="66"/>
        <end position="91"/>
    </location>
</feature>
<dbReference type="AlphaFoldDB" id="A0A5P2BM77"/>
<reference evidence="4 5" key="1">
    <citation type="submission" date="2018-05" db="EMBL/GenBank/DDBJ databases">
        <title>Streptomyces venezuelae.</title>
        <authorList>
            <person name="Kim W."/>
            <person name="Lee N."/>
            <person name="Cho B.-K."/>
        </authorList>
    </citation>
    <scope>NUCLEOTIDE SEQUENCE [LARGE SCALE GENOMIC DNA]</scope>
    <source>
        <strain evidence="4 5">ATCC 14583</strain>
    </source>
</reference>
<evidence type="ECO:0000256" key="1">
    <source>
        <dbReference type="SAM" id="MobiDB-lite"/>
    </source>
</evidence>
<dbReference type="EMBL" id="CP029193">
    <property type="protein sequence ID" value="QES31554.1"/>
    <property type="molecule type" value="Genomic_DNA"/>
</dbReference>
<feature type="transmembrane region" description="Helical" evidence="2">
    <location>
        <begin position="111"/>
        <end position="131"/>
    </location>
</feature>
<sequence>MDLLFRGDTAELPKPSKPSKSTESPKPPEPSQASPAAPESARLPTGAPPRPDRDVVERRGPACSGWWAVLVALLALAGAGWLAWAGGFVPGRVTESLRLPGPPRPRHGFDAAGWAAVCGCWAVALVAVGGLTRGRAGSAWVLSLFGRYRGSVRRTGLVWISPLMLRRRVDVRLRHWRSEPMVAVDAQGVELRVVVLVVWQVKDTARALLTVDDHTAYLAEQVEAVTARVASRLPADSYRDPADDGGDVPTLRDAEAVGDALTRALAAECRAVGIEVFSARPTRVEYAPEVAAAMQRRQIAAIDAKHRDSVLTSVLDAVDDTVRRLTDRGLVTLDDYERKALVKDLTVAFYTARGSAVDPH</sequence>
<accession>A0A5P2BM77</accession>
<protein>
    <recommendedName>
        <fullName evidence="3">Band 7 domain-containing protein</fullName>
    </recommendedName>
</protein>
<dbReference type="InterPro" id="IPR001107">
    <property type="entry name" value="Band_7"/>
</dbReference>
<dbReference type="Pfam" id="PF01145">
    <property type="entry name" value="Band_7"/>
    <property type="match status" value="1"/>
</dbReference>
<dbReference type="PANTHER" id="PTHR43446">
    <property type="entry name" value="MEMBRANE PROTEIN-RELATED"/>
    <property type="match status" value="1"/>
</dbReference>
<dbReference type="OrthoDB" id="3850886at2"/>
<dbReference type="Gene3D" id="3.30.479.30">
    <property type="entry name" value="Band 7 domain"/>
    <property type="match status" value="1"/>
</dbReference>
<proteinExistence type="predicted"/>
<dbReference type="PANTHER" id="PTHR43446:SF1">
    <property type="entry name" value="BAND 7 DOMAIN-CONTAINING PROTEIN"/>
    <property type="match status" value="1"/>
</dbReference>
<evidence type="ECO:0000313" key="4">
    <source>
        <dbReference type="EMBL" id="QES31554.1"/>
    </source>
</evidence>